<name>A0ABP5MZW7_9MICO</name>
<feature type="transmembrane region" description="Helical" evidence="1">
    <location>
        <begin position="76"/>
        <end position="94"/>
    </location>
</feature>
<dbReference type="EMBL" id="BAAAOP010000006">
    <property type="protein sequence ID" value="GAA2188364.1"/>
    <property type="molecule type" value="Genomic_DNA"/>
</dbReference>
<proteinExistence type="predicted"/>
<dbReference type="InterPro" id="IPR021214">
    <property type="entry name" value="DUF2568"/>
</dbReference>
<evidence type="ECO:0000256" key="1">
    <source>
        <dbReference type="SAM" id="Phobius"/>
    </source>
</evidence>
<organism evidence="2 3">
    <name type="scientific">Leucobacter alluvii</name>
    <dbReference type="NCBI Taxonomy" id="340321"/>
    <lineage>
        <taxon>Bacteria</taxon>
        <taxon>Bacillati</taxon>
        <taxon>Actinomycetota</taxon>
        <taxon>Actinomycetes</taxon>
        <taxon>Micrococcales</taxon>
        <taxon>Microbacteriaceae</taxon>
        <taxon>Leucobacter</taxon>
    </lineage>
</organism>
<accession>A0ABP5MZW7</accession>
<evidence type="ECO:0000313" key="2">
    <source>
        <dbReference type="EMBL" id="GAA2188364.1"/>
    </source>
</evidence>
<dbReference type="RefSeq" id="WP_090152031.1">
    <property type="nucleotide sequence ID" value="NZ_BAAAOP010000006.1"/>
</dbReference>
<gene>
    <name evidence="2" type="ORF">GCM10009786_17140</name>
</gene>
<feature type="transmembrane region" description="Helical" evidence="1">
    <location>
        <begin position="44"/>
        <end position="64"/>
    </location>
</feature>
<keyword evidence="1" id="KW-0472">Membrane</keyword>
<evidence type="ECO:0000313" key="3">
    <source>
        <dbReference type="Proteomes" id="UP001501084"/>
    </source>
</evidence>
<keyword evidence="3" id="KW-1185">Reference proteome</keyword>
<comment type="caution">
    <text evidence="2">The sequence shown here is derived from an EMBL/GenBank/DDBJ whole genome shotgun (WGS) entry which is preliminary data.</text>
</comment>
<evidence type="ECO:0008006" key="4">
    <source>
        <dbReference type="Google" id="ProtNLM"/>
    </source>
</evidence>
<feature type="transmembrane region" description="Helical" evidence="1">
    <location>
        <begin position="12"/>
        <end position="38"/>
    </location>
</feature>
<keyword evidence="1" id="KW-0812">Transmembrane</keyword>
<dbReference type="Pfam" id="PF10823">
    <property type="entry name" value="DUF2568"/>
    <property type="match status" value="1"/>
</dbReference>
<reference evidence="3" key="1">
    <citation type="journal article" date="2019" name="Int. J. Syst. Evol. Microbiol.">
        <title>The Global Catalogue of Microorganisms (GCM) 10K type strain sequencing project: providing services to taxonomists for standard genome sequencing and annotation.</title>
        <authorList>
            <consortium name="The Broad Institute Genomics Platform"/>
            <consortium name="The Broad Institute Genome Sequencing Center for Infectious Disease"/>
            <person name="Wu L."/>
            <person name="Ma J."/>
        </authorList>
    </citation>
    <scope>NUCLEOTIDE SEQUENCE [LARGE SCALE GENOMIC DNA]</scope>
    <source>
        <strain evidence="3">JCM 14919</strain>
    </source>
</reference>
<dbReference type="Proteomes" id="UP001501084">
    <property type="component" value="Unassembled WGS sequence"/>
</dbReference>
<keyword evidence="1" id="KW-1133">Transmembrane helix</keyword>
<protein>
    <recommendedName>
        <fullName evidence="4">4-amino-4-deoxy-L-arabinose transferase</fullName>
    </recommendedName>
</protein>
<sequence>MTSSSSTPAPHAASPALLLARGLFHLAAIVIVTVWGFLAWPLPFPGIFTGLGLFVLAVLLWALFLSPKPVLRVDRFAQALFELCLIAAAVAALLALGVFWVWPAAFGVAAAAVGFVVSSRRA</sequence>